<keyword evidence="1" id="KW-0472">Membrane</keyword>
<gene>
    <name evidence="2" type="ORF">LOTGIDRAFT_233526</name>
</gene>
<keyword evidence="1" id="KW-0812">Transmembrane</keyword>
<dbReference type="GeneID" id="20249295"/>
<dbReference type="AlphaFoldDB" id="V4BQ81"/>
<accession>V4BQ81</accession>
<reference evidence="2 3" key="1">
    <citation type="journal article" date="2013" name="Nature">
        <title>Insights into bilaterian evolution from three spiralian genomes.</title>
        <authorList>
            <person name="Simakov O."/>
            <person name="Marletaz F."/>
            <person name="Cho S.J."/>
            <person name="Edsinger-Gonzales E."/>
            <person name="Havlak P."/>
            <person name="Hellsten U."/>
            <person name="Kuo D.H."/>
            <person name="Larsson T."/>
            <person name="Lv J."/>
            <person name="Arendt D."/>
            <person name="Savage R."/>
            <person name="Osoegawa K."/>
            <person name="de Jong P."/>
            <person name="Grimwood J."/>
            <person name="Chapman J.A."/>
            <person name="Shapiro H."/>
            <person name="Aerts A."/>
            <person name="Otillar R.P."/>
            <person name="Terry A.Y."/>
            <person name="Boore J.L."/>
            <person name="Grigoriev I.V."/>
            <person name="Lindberg D.R."/>
            <person name="Seaver E.C."/>
            <person name="Weisblat D.A."/>
            <person name="Putnam N.H."/>
            <person name="Rokhsar D.S."/>
        </authorList>
    </citation>
    <scope>NUCLEOTIDE SEQUENCE [LARGE SCALE GENOMIC DNA]</scope>
</reference>
<name>V4BQ81_LOTGI</name>
<dbReference type="Proteomes" id="UP000030746">
    <property type="component" value="Unassembled WGS sequence"/>
</dbReference>
<protein>
    <submittedName>
        <fullName evidence="2">Uncharacterized protein</fullName>
    </submittedName>
</protein>
<feature type="transmembrane region" description="Helical" evidence="1">
    <location>
        <begin position="236"/>
        <end position="256"/>
    </location>
</feature>
<keyword evidence="3" id="KW-1185">Reference proteome</keyword>
<dbReference type="EMBL" id="KB202284">
    <property type="protein sequence ID" value="ESO91039.1"/>
    <property type="molecule type" value="Genomic_DNA"/>
</dbReference>
<dbReference type="HOGENOM" id="CLU_1226014_0_0_1"/>
<keyword evidence="1" id="KW-1133">Transmembrane helix</keyword>
<dbReference type="RefSeq" id="XP_009058309.1">
    <property type="nucleotide sequence ID" value="XM_009060061.1"/>
</dbReference>
<proteinExistence type="predicted"/>
<dbReference type="CTD" id="20249295"/>
<organism evidence="2 3">
    <name type="scientific">Lottia gigantea</name>
    <name type="common">Giant owl limpet</name>
    <dbReference type="NCBI Taxonomy" id="225164"/>
    <lineage>
        <taxon>Eukaryota</taxon>
        <taxon>Metazoa</taxon>
        <taxon>Spiralia</taxon>
        <taxon>Lophotrochozoa</taxon>
        <taxon>Mollusca</taxon>
        <taxon>Gastropoda</taxon>
        <taxon>Patellogastropoda</taxon>
        <taxon>Lottioidea</taxon>
        <taxon>Lottiidae</taxon>
        <taxon>Lottia</taxon>
    </lineage>
</organism>
<evidence type="ECO:0000313" key="3">
    <source>
        <dbReference type="Proteomes" id="UP000030746"/>
    </source>
</evidence>
<evidence type="ECO:0000256" key="1">
    <source>
        <dbReference type="SAM" id="Phobius"/>
    </source>
</evidence>
<sequence length="257" mass="28240">MAVKMTNVIIEESKIPQKTTCRITLLHYLEQYFYTPVLGLIRRISYSVNGQFLGVCSSINGNTSDCQAGAKALPSGDYGSGISYSDLTNLFTSRTDIATACKQANQALYRAAAVCIADSYRHCADNDFKTLIPTGEKYGEAIDYLCQNEASMDQILNCFGDSVLDCGANKLARAGYDSPLTSRALMFHKHKEWNCGVQQMSEECVRDDMDVQACLAAGNYDKYVALRNILRPTACGASAIIFTTSLLFVSLIVSFFH</sequence>
<evidence type="ECO:0000313" key="2">
    <source>
        <dbReference type="EMBL" id="ESO91039.1"/>
    </source>
</evidence>
<dbReference type="KEGG" id="lgi:LOTGIDRAFT_233526"/>